<dbReference type="GO" id="GO:0008977">
    <property type="term" value="F:prephenate dehydrogenase (NAD+) activity"/>
    <property type="evidence" value="ECO:0007669"/>
    <property type="project" value="TreeGrafter"/>
</dbReference>
<protein>
    <recommendedName>
        <fullName evidence="3">Prephenate dehydrogenase dimerization domain-containing protein</fullName>
    </recommendedName>
</protein>
<comment type="caution">
    <text evidence="4">The sequence shown here is derived from an EMBL/GenBank/DDBJ whole genome shotgun (WGS) entry which is preliminary data.</text>
</comment>
<evidence type="ECO:0000256" key="2">
    <source>
        <dbReference type="SAM" id="Coils"/>
    </source>
</evidence>
<accession>X0T596</accession>
<name>X0T596_9ZZZZ</name>
<dbReference type="SUPFAM" id="SSF48179">
    <property type="entry name" value="6-phosphogluconate dehydrogenase C-terminal domain-like"/>
    <property type="match status" value="1"/>
</dbReference>
<dbReference type="InterPro" id="IPR008927">
    <property type="entry name" value="6-PGluconate_DH-like_C_sf"/>
</dbReference>
<organism evidence="4">
    <name type="scientific">marine sediment metagenome</name>
    <dbReference type="NCBI Taxonomy" id="412755"/>
    <lineage>
        <taxon>unclassified sequences</taxon>
        <taxon>metagenomes</taxon>
        <taxon>ecological metagenomes</taxon>
    </lineage>
</organism>
<dbReference type="PANTHER" id="PTHR21363:SF0">
    <property type="entry name" value="PREPHENATE DEHYDROGENASE [NADP(+)]"/>
    <property type="match status" value="1"/>
</dbReference>
<evidence type="ECO:0000256" key="1">
    <source>
        <dbReference type="ARBA" id="ARBA00023002"/>
    </source>
</evidence>
<feature type="domain" description="Prephenate dehydrogenase dimerization" evidence="3">
    <location>
        <begin position="2"/>
        <end position="63"/>
    </location>
</feature>
<feature type="coiled-coil region" evidence="2">
    <location>
        <begin position="42"/>
        <end position="76"/>
    </location>
</feature>
<dbReference type="EMBL" id="BARS01010007">
    <property type="protein sequence ID" value="GAF88668.1"/>
    <property type="molecule type" value="Genomic_DNA"/>
</dbReference>
<reference evidence="4" key="1">
    <citation type="journal article" date="2014" name="Front. Microbiol.">
        <title>High frequency of phylogenetically diverse reductive dehalogenase-homologous genes in deep subseafloor sedimentary metagenomes.</title>
        <authorList>
            <person name="Kawai M."/>
            <person name="Futagami T."/>
            <person name="Toyoda A."/>
            <person name="Takaki Y."/>
            <person name="Nishi S."/>
            <person name="Hori S."/>
            <person name="Arai W."/>
            <person name="Tsubouchi T."/>
            <person name="Morono Y."/>
            <person name="Uchiyama I."/>
            <person name="Ito T."/>
            <person name="Fujiyama A."/>
            <person name="Inagaki F."/>
            <person name="Takami H."/>
        </authorList>
    </citation>
    <scope>NUCLEOTIDE SEQUENCE</scope>
    <source>
        <strain evidence="4">Expedition CK06-06</strain>
    </source>
</reference>
<gene>
    <name evidence="4" type="ORF">S01H1_18679</name>
</gene>
<dbReference type="Pfam" id="PF20463">
    <property type="entry name" value="PDH_C"/>
    <property type="match status" value="1"/>
</dbReference>
<dbReference type="Gene3D" id="1.10.3660.10">
    <property type="entry name" value="6-phosphogluconate dehydrogenase C-terminal like domain"/>
    <property type="match status" value="1"/>
</dbReference>
<dbReference type="GO" id="GO:0070403">
    <property type="term" value="F:NAD+ binding"/>
    <property type="evidence" value="ECO:0007669"/>
    <property type="project" value="TreeGrafter"/>
</dbReference>
<dbReference type="AlphaFoldDB" id="X0T596"/>
<proteinExistence type="predicted"/>
<sequence length="79" mass="9307">MAKLAAGGYRDLSRLASGNPGMNRDICLSNREEIIRWIDRYLDELKEYRRLIEEDAEGLRDALARAQEARERWRQEGNR</sequence>
<dbReference type="PANTHER" id="PTHR21363">
    <property type="entry name" value="PREPHENATE DEHYDROGENASE"/>
    <property type="match status" value="1"/>
</dbReference>
<dbReference type="InterPro" id="IPR050812">
    <property type="entry name" value="Preph/Arog_dehydrog"/>
</dbReference>
<evidence type="ECO:0000313" key="4">
    <source>
        <dbReference type="EMBL" id="GAF88668.1"/>
    </source>
</evidence>
<evidence type="ECO:0000259" key="3">
    <source>
        <dbReference type="Pfam" id="PF20463"/>
    </source>
</evidence>
<keyword evidence="2" id="KW-0175">Coiled coil</keyword>
<keyword evidence="1" id="KW-0560">Oxidoreductase</keyword>
<dbReference type="InterPro" id="IPR046825">
    <property type="entry name" value="PDH_C"/>
</dbReference>
<dbReference type="GO" id="GO:0006571">
    <property type="term" value="P:tyrosine biosynthetic process"/>
    <property type="evidence" value="ECO:0007669"/>
    <property type="project" value="TreeGrafter"/>
</dbReference>